<keyword evidence="2" id="KW-1133">Transmembrane helix</keyword>
<feature type="compositionally biased region" description="Low complexity" evidence="1">
    <location>
        <begin position="103"/>
        <end position="116"/>
    </location>
</feature>
<dbReference type="RefSeq" id="WP_212674201.1">
    <property type="nucleotide sequence ID" value="NZ_JAGSPJ010000001.1"/>
</dbReference>
<dbReference type="EMBL" id="JAGSPJ010000001">
    <property type="protein sequence ID" value="MBR7799095.1"/>
    <property type="molecule type" value="Genomic_DNA"/>
</dbReference>
<evidence type="ECO:0000313" key="4">
    <source>
        <dbReference type="Proteomes" id="UP000678545"/>
    </source>
</evidence>
<evidence type="ECO:0000313" key="3">
    <source>
        <dbReference type="EMBL" id="MBR7799095.1"/>
    </source>
</evidence>
<name>A0A941IFJ4_9BURK</name>
<proteinExistence type="predicted"/>
<feature type="region of interest" description="Disordered" evidence="1">
    <location>
        <begin position="82"/>
        <end position="131"/>
    </location>
</feature>
<reference evidence="3" key="1">
    <citation type="submission" date="2021-04" db="EMBL/GenBank/DDBJ databases">
        <title>novel species isolated from subtropical streams in China.</title>
        <authorList>
            <person name="Lu H."/>
        </authorList>
    </citation>
    <scope>NUCLEOTIDE SEQUENCE</scope>
    <source>
        <strain evidence="3">FT137W</strain>
    </source>
</reference>
<feature type="compositionally biased region" description="Basic and acidic residues" evidence="1">
    <location>
        <begin position="82"/>
        <end position="94"/>
    </location>
</feature>
<comment type="caution">
    <text evidence="3">The sequence shown here is derived from an EMBL/GenBank/DDBJ whole genome shotgun (WGS) entry which is preliminary data.</text>
</comment>
<keyword evidence="2" id="KW-0472">Membrane</keyword>
<feature type="transmembrane region" description="Helical" evidence="2">
    <location>
        <begin position="20"/>
        <end position="43"/>
    </location>
</feature>
<keyword evidence="4" id="KW-1185">Reference proteome</keyword>
<keyword evidence="2" id="KW-0812">Transmembrane</keyword>
<dbReference type="Proteomes" id="UP000678545">
    <property type="component" value="Unassembled WGS sequence"/>
</dbReference>
<accession>A0A941IFJ4</accession>
<dbReference type="AlphaFoldDB" id="A0A941IFJ4"/>
<evidence type="ECO:0000256" key="1">
    <source>
        <dbReference type="SAM" id="MobiDB-lite"/>
    </source>
</evidence>
<evidence type="ECO:0000256" key="2">
    <source>
        <dbReference type="SAM" id="Phobius"/>
    </source>
</evidence>
<sequence length="207" mass="22544">MTLLHLTAPQEFQFSSITQHLVAAISAIAMTALFLIQLNLNFVRPSAVTRFNMQLFNISLPKTIEPSVAEIPPKKLVDNKIQKVDSGKRIKKTETASTPPPTSHDSSNTPTPTDTTARLDSPFDTAGSANTFKPDGATVRDAYHASKSDIQKMAEKRGLALNDPKASKYEKFQDAATRAAKPDCLRQGGSILSLFVVAYQVATDHCK</sequence>
<organism evidence="3 4">
    <name type="scientific">Undibacterium fentianense</name>
    <dbReference type="NCBI Taxonomy" id="2828728"/>
    <lineage>
        <taxon>Bacteria</taxon>
        <taxon>Pseudomonadati</taxon>
        <taxon>Pseudomonadota</taxon>
        <taxon>Betaproteobacteria</taxon>
        <taxon>Burkholderiales</taxon>
        <taxon>Oxalobacteraceae</taxon>
        <taxon>Undibacterium</taxon>
    </lineage>
</organism>
<protein>
    <submittedName>
        <fullName evidence="3">Uncharacterized protein</fullName>
    </submittedName>
</protein>
<gene>
    <name evidence="3" type="ORF">KDM90_03705</name>
</gene>